<keyword evidence="5" id="KW-1015">Disulfide bond</keyword>
<evidence type="ECO:0000256" key="5">
    <source>
        <dbReference type="ARBA" id="ARBA00023157"/>
    </source>
</evidence>
<dbReference type="SMART" id="SM00752">
    <property type="entry name" value="HTTM"/>
    <property type="match status" value="1"/>
</dbReference>
<protein>
    <submittedName>
        <fullName evidence="9">HTTM domain-containing protein</fullName>
    </submittedName>
</protein>
<dbReference type="EMBL" id="CP059732">
    <property type="protein sequence ID" value="QMW03259.1"/>
    <property type="molecule type" value="Genomic_DNA"/>
</dbReference>
<keyword evidence="6" id="KW-0456">Lyase</keyword>
<dbReference type="InterPro" id="IPR053935">
    <property type="entry name" value="VKGC_lumenal_dom"/>
</dbReference>
<keyword evidence="4 7" id="KW-0472">Membrane</keyword>
<dbReference type="KEGG" id="sfol:H3H32_36250"/>
<evidence type="ECO:0000256" key="6">
    <source>
        <dbReference type="ARBA" id="ARBA00023239"/>
    </source>
</evidence>
<feature type="transmembrane region" description="Helical" evidence="7">
    <location>
        <begin position="110"/>
        <end position="131"/>
    </location>
</feature>
<dbReference type="PANTHER" id="PTHR12639">
    <property type="entry name" value="VITAMIN K-DEPENDENT GAMMA-CARBOXYLASE"/>
    <property type="match status" value="1"/>
</dbReference>
<dbReference type="InterPro" id="IPR007782">
    <property type="entry name" value="VKG_COase"/>
</dbReference>
<feature type="domain" description="HTTM-like" evidence="8">
    <location>
        <begin position="6"/>
        <end position="265"/>
    </location>
</feature>
<evidence type="ECO:0000256" key="3">
    <source>
        <dbReference type="ARBA" id="ARBA00022989"/>
    </source>
</evidence>
<organism evidence="9 10">
    <name type="scientific">Spirosoma foliorum</name>
    <dbReference type="NCBI Taxonomy" id="2710596"/>
    <lineage>
        <taxon>Bacteria</taxon>
        <taxon>Pseudomonadati</taxon>
        <taxon>Bacteroidota</taxon>
        <taxon>Cytophagia</taxon>
        <taxon>Cytophagales</taxon>
        <taxon>Cytophagaceae</taxon>
        <taxon>Spirosoma</taxon>
    </lineage>
</organism>
<proteinExistence type="predicted"/>
<dbReference type="Pfam" id="PF05090">
    <property type="entry name" value="HTTM"/>
    <property type="match status" value="1"/>
</dbReference>
<evidence type="ECO:0000256" key="4">
    <source>
        <dbReference type="ARBA" id="ARBA00023136"/>
    </source>
</evidence>
<dbReference type="PANTHER" id="PTHR12639:SF7">
    <property type="entry name" value="HTTM DOMAIN-CONTAINING PROTEIN"/>
    <property type="match status" value="1"/>
</dbReference>
<dbReference type="GO" id="GO:0012505">
    <property type="term" value="C:endomembrane system"/>
    <property type="evidence" value="ECO:0007669"/>
    <property type="project" value="UniProtKB-SubCell"/>
</dbReference>
<feature type="transmembrane region" description="Helical" evidence="7">
    <location>
        <begin position="12"/>
        <end position="30"/>
    </location>
</feature>
<feature type="transmembrane region" description="Helical" evidence="7">
    <location>
        <begin position="299"/>
        <end position="320"/>
    </location>
</feature>
<dbReference type="GO" id="GO:0019842">
    <property type="term" value="F:vitamin binding"/>
    <property type="evidence" value="ECO:0007669"/>
    <property type="project" value="TreeGrafter"/>
</dbReference>
<dbReference type="InterPro" id="IPR011020">
    <property type="entry name" value="HTTM-like"/>
</dbReference>
<keyword evidence="2 7" id="KW-0812">Transmembrane</keyword>
<dbReference type="InterPro" id="IPR053934">
    <property type="entry name" value="HTTM_dom"/>
</dbReference>
<name>A0A7G5GWL7_9BACT</name>
<sequence>MRDYFQKTTSAAPLAVFRILFGLMLFGSIVRFWSNGWIADLYVTPHYFFSFYGFEFVKPLGDYTYLLFLICGLSALLVAIGLFYRVAISSLFLSFTYIELIDKSTYLNHYYFTSMVCLLLIFLPAHAYFSVDAYRRRSLLADQIPAWCLDSLKLFVALLYVFAGLAKLNSDWLVHAQPLRIWLPAHNDLPIIGSLFNYPWVPYAFSGFGCVYDLSIPFLLWNSSTRLWAYAAVVIFHGLTALLFPIGMFPYIMMVTALIFFSANFHQILIRQLGAWLAIPYSFLRPQRVYRFQPIMSKLVLGLLAIFFVVQIVFPFRYLLYPGELFWTEQGYRFSWRVMLMEKTGYAQFTVKDNSGHRTIVNNSNFLTPLQEKMMATQPDMLLQYAHILRDYYTQHGFRNPEVYVDSYVALNGRLGKPLVEPTTNLANKQDSFTNKEWITPFHDTIYGF</sequence>
<feature type="transmembrane region" description="Helical" evidence="7">
    <location>
        <begin position="227"/>
        <end position="246"/>
    </location>
</feature>
<feature type="transmembrane region" description="Helical" evidence="7">
    <location>
        <begin position="152"/>
        <end position="170"/>
    </location>
</feature>
<dbReference type="GO" id="GO:0008488">
    <property type="term" value="F:gamma-glutamyl carboxylase activity"/>
    <property type="evidence" value="ECO:0007669"/>
    <property type="project" value="InterPro"/>
</dbReference>
<dbReference type="Proteomes" id="UP000515369">
    <property type="component" value="Chromosome"/>
</dbReference>
<gene>
    <name evidence="9" type="ORF">H3H32_36250</name>
</gene>
<evidence type="ECO:0000259" key="8">
    <source>
        <dbReference type="SMART" id="SM00752"/>
    </source>
</evidence>
<evidence type="ECO:0000313" key="10">
    <source>
        <dbReference type="Proteomes" id="UP000515369"/>
    </source>
</evidence>
<keyword evidence="3 7" id="KW-1133">Transmembrane helix</keyword>
<comment type="subcellular location">
    <subcellularLocation>
        <location evidence="1">Endomembrane system</location>
        <topology evidence="1">Multi-pass membrane protein</topology>
    </subcellularLocation>
</comment>
<feature type="transmembrane region" description="Helical" evidence="7">
    <location>
        <begin position="66"/>
        <end position="98"/>
    </location>
</feature>
<dbReference type="AlphaFoldDB" id="A0A7G5GWL7"/>
<dbReference type="RefSeq" id="WP_182460545.1">
    <property type="nucleotide sequence ID" value="NZ_CP059732.1"/>
</dbReference>
<keyword evidence="10" id="KW-1185">Reference proteome</keyword>
<evidence type="ECO:0000313" key="9">
    <source>
        <dbReference type="EMBL" id="QMW03259.1"/>
    </source>
</evidence>
<accession>A0A7G5GWL7</accession>
<dbReference type="Pfam" id="PF22777">
    <property type="entry name" value="VKGC_lumenal_dom"/>
    <property type="match status" value="1"/>
</dbReference>
<feature type="transmembrane region" description="Helical" evidence="7">
    <location>
        <begin position="200"/>
        <end position="220"/>
    </location>
</feature>
<evidence type="ECO:0000256" key="1">
    <source>
        <dbReference type="ARBA" id="ARBA00004127"/>
    </source>
</evidence>
<evidence type="ECO:0000256" key="7">
    <source>
        <dbReference type="SAM" id="Phobius"/>
    </source>
</evidence>
<evidence type="ECO:0000256" key="2">
    <source>
        <dbReference type="ARBA" id="ARBA00022692"/>
    </source>
</evidence>
<reference evidence="9 10" key="1">
    <citation type="submission" date="2020-07" db="EMBL/GenBank/DDBJ databases">
        <title>Spirosoma foliorum sp. nov., isolated from the leaves on the Nejang mountain Korea, Republic of.</title>
        <authorList>
            <person name="Ho H."/>
            <person name="Lee Y.-J."/>
            <person name="Nurcahyanto D.-A."/>
            <person name="Kim S.-G."/>
        </authorList>
    </citation>
    <scope>NUCLEOTIDE SEQUENCE [LARGE SCALE GENOMIC DNA]</scope>
    <source>
        <strain evidence="9 10">PL0136</strain>
    </source>
</reference>